<dbReference type="Proteomes" id="UP000664601">
    <property type="component" value="Unassembled WGS sequence"/>
</dbReference>
<comment type="caution">
    <text evidence="4">Lacks conserved residue(s) required for the propagation of feature annotation.</text>
</comment>
<comment type="catalytic activity">
    <reaction evidence="4 5">
        <text>uridine(38/39/40) in tRNA = pseudouridine(38/39/40) in tRNA</text>
        <dbReference type="Rhea" id="RHEA:22376"/>
        <dbReference type="Rhea" id="RHEA-COMP:10085"/>
        <dbReference type="Rhea" id="RHEA-COMP:10087"/>
        <dbReference type="ChEBI" id="CHEBI:65314"/>
        <dbReference type="ChEBI" id="CHEBI:65315"/>
        <dbReference type="EC" id="5.4.99.12"/>
    </reaction>
</comment>
<comment type="subunit">
    <text evidence="4">Homodimer.</text>
</comment>
<dbReference type="CDD" id="cd02570">
    <property type="entry name" value="PseudoU_synth_EcTruA"/>
    <property type="match status" value="1"/>
</dbReference>
<dbReference type="PANTHER" id="PTHR11142">
    <property type="entry name" value="PSEUDOURIDYLATE SYNTHASE"/>
    <property type="match status" value="1"/>
</dbReference>
<dbReference type="Gene3D" id="3.30.70.660">
    <property type="entry name" value="Pseudouridine synthase I, catalytic domain, C-terminal subdomain"/>
    <property type="match status" value="1"/>
</dbReference>
<evidence type="ECO:0000256" key="3">
    <source>
        <dbReference type="ARBA" id="ARBA00023235"/>
    </source>
</evidence>
<dbReference type="NCBIfam" id="TIGR00071">
    <property type="entry name" value="hisT_truA"/>
    <property type="match status" value="1"/>
</dbReference>
<dbReference type="InterPro" id="IPR001406">
    <property type="entry name" value="PsdUridine_synth_TruA"/>
</dbReference>
<comment type="similarity">
    <text evidence="1 4 5">Belongs to the tRNA pseudouridine synthase TruA family.</text>
</comment>
<dbReference type="InterPro" id="IPR020095">
    <property type="entry name" value="PsdUridine_synth_TruA_C"/>
</dbReference>
<sequence length="246" mass="28144">MRNIKLTIEYDGKRYLGWQRLGDYDKTIQGKIEKVIKLMTDENTEIIGSGRTDGGTHARGQVANFKTTSEMTLEDMLAFFNRYLPQDIVVKNVEEATERFHARYNATGKQYSYYVWNAEIPSAFERAYSFYYPQQLDLARMEEACEKLIGKHDFIGFSALKKSKKSTVRTIESISIEQEGSLLHFSFVGDGFLHKMVRIIVGTLLEIGAGSMDVSAIDEIFENKVREHAGETVPAQGLFLDEVYYR</sequence>
<evidence type="ECO:0000313" key="7">
    <source>
        <dbReference type="EMBL" id="MBO1307918.1"/>
    </source>
</evidence>
<dbReference type="EMBL" id="JAFREM010000028">
    <property type="protein sequence ID" value="MBO1307918.1"/>
    <property type="molecule type" value="Genomic_DNA"/>
</dbReference>
<dbReference type="InterPro" id="IPR020094">
    <property type="entry name" value="TruA/RsuA/RluB/E/F_N"/>
</dbReference>
<dbReference type="PANTHER" id="PTHR11142:SF22">
    <property type="entry name" value="TRNA PSEUDOURIDINE SYNTHASE A 2"/>
    <property type="match status" value="1"/>
</dbReference>
<evidence type="ECO:0000259" key="6">
    <source>
        <dbReference type="Pfam" id="PF01416"/>
    </source>
</evidence>
<feature type="active site" description="Nucleophile" evidence="4">
    <location>
        <position position="53"/>
    </location>
</feature>
<proteinExistence type="inferred from homology"/>
<feature type="domain" description="Pseudouridine synthase I TruA alpha/beta" evidence="6">
    <location>
        <begin position="8"/>
        <end position="105"/>
    </location>
</feature>
<dbReference type="HAMAP" id="MF_00171">
    <property type="entry name" value="TruA"/>
    <property type="match status" value="1"/>
</dbReference>
<dbReference type="InterPro" id="IPR020097">
    <property type="entry name" value="PsdUridine_synth_TruA_a/b_dom"/>
</dbReference>
<dbReference type="InterPro" id="IPR020103">
    <property type="entry name" value="PsdUridine_synth_cat_dom_sf"/>
</dbReference>
<protein>
    <recommendedName>
        <fullName evidence="4">tRNA pseudouridine synthase A</fullName>
        <ecNumber evidence="4">5.4.99.12</ecNumber>
    </recommendedName>
    <alternativeName>
        <fullName evidence="4">tRNA pseudouridine(38-40) synthase</fullName>
    </alternativeName>
    <alternativeName>
        <fullName evidence="4">tRNA pseudouridylate synthase I</fullName>
    </alternativeName>
    <alternativeName>
        <fullName evidence="4">tRNA-uridine isomerase I</fullName>
    </alternativeName>
</protein>
<comment type="function">
    <text evidence="4">Formation of pseudouridine at positions 38, 39 and 40 in the anticodon stem and loop of transfer RNAs.</text>
</comment>
<feature type="binding site" evidence="4">
    <location>
        <position position="111"/>
    </location>
    <ligand>
        <name>substrate</name>
    </ligand>
</feature>
<dbReference type="GO" id="GO:0160147">
    <property type="term" value="F:tRNA pseudouridine(38-40) synthase activity"/>
    <property type="evidence" value="ECO:0007669"/>
    <property type="project" value="UniProtKB-EC"/>
</dbReference>
<dbReference type="Gene3D" id="3.30.70.580">
    <property type="entry name" value="Pseudouridine synthase I, catalytic domain, N-terminal subdomain"/>
    <property type="match status" value="1"/>
</dbReference>
<organism evidence="7 8">
    <name type="scientific">Candidatus Enterococcus moelleringii</name>
    <dbReference type="NCBI Taxonomy" id="2815325"/>
    <lineage>
        <taxon>Bacteria</taxon>
        <taxon>Bacillati</taxon>
        <taxon>Bacillota</taxon>
        <taxon>Bacilli</taxon>
        <taxon>Lactobacillales</taxon>
        <taxon>Enterococcaceae</taxon>
        <taxon>Enterococcus</taxon>
    </lineage>
</organism>
<accession>A0ABS3LE70</accession>
<name>A0ABS3LE70_9ENTE</name>
<dbReference type="PIRSF" id="PIRSF001430">
    <property type="entry name" value="tRNA_psdUrid_synth"/>
    <property type="match status" value="1"/>
</dbReference>
<evidence type="ECO:0000256" key="1">
    <source>
        <dbReference type="ARBA" id="ARBA00009375"/>
    </source>
</evidence>
<evidence type="ECO:0000256" key="4">
    <source>
        <dbReference type="HAMAP-Rule" id="MF_00171"/>
    </source>
</evidence>
<evidence type="ECO:0000256" key="2">
    <source>
        <dbReference type="ARBA" id="ARBA00022694"/>
    </source>
</evidence>
<feature type="domain" description="Pseudouridine synthase I TruA alpha/beta" evidence="6">
    <location>
        <begin position="144"/>
        <end position="245"/>
    </location>
</feature>
<evidence type="ECO:0000313" key="8">
    <source>
        <dbReference type="Proteomes" id="UP000664601"/>
    </source>
</evidence>
<dbReference type="EC" id="5.4.99.12" evidence="4"/>
<dbReference type="SUPFAM" id="SSF55120">
    <property type="entry name" value="Pseudouridine synthase"/>
    <property type="match status" value="1"/>
</dbReference>
<gene>
    <name evidence="4 7" type="primary">truA</name>
    <name evidence="7" type="ORF">JZO70_17215</name>
</gene>
<reference evidence="7 8" key="1">
    <citation type="submission" date="2021-03" db="EMBL/GenBank/DDBJ databases">
        <title>Enterococcal diversity collection.</title>
        <authorList>
            <person name="Gilmore M.S."/>
            <person name="Schwartzman J."/>
            <person name="Van Tyne D."/>
            <person name="Martin M."/>
            <person name="Earl A.M."/>
            <person name="Manson A.L."/>
            <person name="Straub T."/>
            <person name="Salamzade R."/>
            <person name="Saavedra J."/>
            <person name="Lebreton F."/>
            <person name="Prichula J."/>
            <person name="Schaufler K."/>
            <person name="Gaca A."/>
            <person name="Sgardioli B."/>
            <person name="Wagenaar J."/>
            <person name="Strong T."/>
        </authorList>
    </citation>
    <scope>NUCLEOTIDE SEQUENCE [LARGE SCALE GENOMIC DNA]</scope>
    <source>
        <strain evidence="7 8">669A</strain>
    </source>
</reference>
<dbReference type="RefSeq" id="WP_207674904.1">
    <property type="nucleotide sequence ID" value="NZ_JAFREM010000028.1"/>
</dbReference>
<evidence type="ECO:0000256" key="5">
    <source>
        <dbReference type="RuleBase" id="RU003792"/>
    </source>
</evidence>
<dbReference type="Pfam" id="PF01416">
    <property type="entry name" value="PseudoU_synth_1"/>
    <property type="match status" value="2"/>
</dbReference>
<comment type="caution">
    <text evidence="7">The sequence shown here is derived from an EMBL/GenBank/DDBJ whole genome shotgun (WGS) entry which is preliminary data.</text>
</comment>
<keyword evidence="3 4" id="KW-0413">Isomerase</keyword>
<keyword evidence="2 4" id="KW-0819">tRNA processing</keyword>
<keyword evidence="8" id="KW-1185">Reference proteome</keyword>